<dbReference type="Proteomes" id="UP000324222">
    <property type="component" value="Unassembled WGS sequence"/>
</dbReference>
<name>A0A5B7G4B7_PORTR</name>
<feature type="region of interest" description="Disordered" evidence="1">
    <location>
        <begin position="61"/>
        <end position="86"/>
    </location>
</feature>
<organism evidence="2 3">
    <name type="scientific">Portunus trituberculatus</name>
    <name type="common">Swimming crab</name>
    <name type="synonym">Neptunus trituberculatus</name>
    <dbReference type="NCBI Taxonomy" id="210409"/>
    <lineage>
        <taxon>Eukaryota</taxon>
        <taxon>Metazoa</taxon>
        <taxon>Ecdysozoa</taxon>
        <taxon>Arthropoda</taxon>
        <taxon>Crustacea</taxon>
        <taxon>Multicrustacea</taxon>
        <taxon>Malacostraca</taxon>
        <taxon>Eumalacostraca</taxon>
        <taxon>Eucarida</taxon>
        <taxon>Decapoda</taxon>
        <taxon>Pleocyemata</taxon>
        <taxon>Brachyura</taxon>
        <taxon>Eubrachyura</taxon>
        <taxon>Portunoidea</taxon>
        <taxon>Portunidae</taxon>
        <taxon>Portuninae</taxon>
        <taxon>Portunus</taxon>
    </lineage>
</organism>
<feature type="compositionally biased region" description="Polar residues" evidence="1">
    <location>
        <begin position="75"/>
        <end position="86"/>
    </location>
</feature>
<dbReference type="OrthoDB" id="1932706at2759"/>
<dbReference type="EMBL" id="VSRR010012575">
    <property type="protein sequence ID" value="MPC54711.1"/>
    <property type="molecule type" value="Genomic_DNA"/>
</dbReference>
<gene>
    <name evidence="2" type="ORF">E2C01_048635</name>
</gene>
<sequence>MRTNGRKKISVIILGKYNEGTSSPSLTALLKGTGPASSQAAVSVPRPQVVSLVGAVSEVAGHSKTPTSDPPSSSLNVSGLQQLLAG</sequence>
<protein>
    <submittedName>
        <fullName evidence="2">Uncharacterized protein</fullName>
    </submittedName>
</protein>
<dbReference type="AlphaFoldDB" id="A0A5B7G4B7"/>
<evidence type="ECO:0000313" key="3">
    <source>
        <dbReference type="Proteomes" id="UP000324222"/>
    </source>
</evidence>
<evidence type="ECO:0000313" key="2">
    <source>
        <dbReference type="EMBL" id="MPC54711.1"/>
    </source>
</evidence>
<keyword evidence="3" id="KW-1185">Reference proteome</keyword>
<feature type="compositionally biased region" description="Low complexity" evidence="1">
    <location>
        <begin position="63"/>
        <end position="74"/>
    </location>
</feature>
<comment type="caution">
    <text evidence="2">The sequence shown here is derived from an EMBL/GenBank/DDBJ whole genome shotgun (WGS) entry which is preliminary data.</text>
</comment>
<evidence type="ECO:0000256" key="1">
    <source>
        <dbReference type="SAM" id="MobiDB-lite"/>
    </source>
</evidence>
<reference evidence="2 3" key="1">
    <citation type="submission" date="2019-05" db="EMBL/GenBank/DDBJ databases">
        <title>Another draft genome of Portunus trituberculatus and its Hox gene families provides insights of decapod evolution.</title>
        <authorList>
            <person name="Jeong J.-H."/>
            <person name="Song I."/>
            <person name="Kim S."/>
            <person name="Choi T."/>
            <person name="Kim D."/>
            <person name="Ryu S."/>
            <person name="Kim W."/>
        </authorList>
    </citation>
    <scope>NUCLEOTIDE SEQUENCE [LARGE SCALE GENOMIC DNA]</scope>
    <source>
        <tissue evidence="2">Muscle</tissue>
    </source>
</reference>
<accession>A0A5B7G4B7</accession>
<proteinExistence type="predicted"/>